<keyword evidence="2" id="KW-1185">Reference proteome</keyword>
<dbReference type="AlphaFoldDB" id="A0A1R1YBL0"/>
<dbReference type="Proteomes" id="UP000187429">
    <property type="component" value="Unassembled WGS sequence"/>
</dbReference>
<gene>
    <name evidence="1" type="ORF">AYI69_g4690</name>
</gene>
<dbReference type="OrthoDB" id="5596707at2759"/>
<dbReference type="EMBL" id="LSSM01001861">
    <property type="protein sequence ID" value="OMJ24283.1"/>
    <property type="molecule type" value="Genomic_DNA"/>
</dbReference>
<evidence type="ECO:0000313" key="2">
    <source>
        <dbReference type="Proteomes" id="UP000187429"/>
    </source>
</evidence>
<evidence type="ECO:0000313" key="1">
    <source>
        <dbReference type="EMBL" id="OMJ24283.1"/>
    </source>
</evidence>
<name>A0A1R1YBL0_9FUNG</name>
<protein>
    <submittedName>
        <fullName evidence="1">Uncharacterized protein</fullName>
    </submittedName>
</protein>
<proteinExistence type="predicted"/>
<comment type="caution">
    <text evidence="1">The sequence shown here is derived from an EMBL/GenBank/DDBJ whole genome shotgun (WGS) entry which is preliminary data.</text>
</comment>
<organism evidence="1 2">
    <name type="scientific">Smittium culicis</name>
    <dbReference type="NCBI Taxonomy" id="133412"/>
    <lineage>
        <taxon>Eukaryota</taxon>
        <taxon>Fungi</taxon>
        <taxon>Fungi incertae sedis</taxon>
        <taxon>Zoopagomycota</taxon>
        <taxon>Kickxellomycotina</taxon>
        <taxon>Harpellomycetes</taxon>
        <taxon>Harpellales</taxon>
        <taxon>Legeriomycetaceae</taxon>
        <taxon>Smittium</taxon>
    </lineage>
</organism>
<accession>A0A1R1YBL0</accession>
<sequence length="66" mass="7484">MKAKIVNEDLGNAVVKKCKGLKFELSLEELASISPQICKSLNEEFRVKRVSEVGKVENERKFNSDE</sequence>
<reference evidence="2" key="1">
    <citation type="submission" date="2017-01" db="EMBL/GenBank/DDBJ databases">
        <authorList>
            <person name="Wang Y."/>
            <person name="White M."/>
            <person name="Kvist S."/>
            <person name="Moncalvo J.-M."/>
        </authorList>
    </citation>
    <scope>NUCLEOTIDE SEQUENCE [LARGE SCALE GENOMIC DNA]</scope>
    <source>
        <strain evidence="2">ID-206-W2</strain>
    </source>
</reference>